<protein>
    <submittedName>
        <fullName evidence="5">Glycosyltransferase</fullName>
        <ecNumber evidence="5">2.4.-.-</ecNumber>
    </submittedName>
</protein>
<evidence type="ECO:0000256" key="2">
    <source>
        <dbReference type="ARBA" id="ARBA00022676"/>
    </source>
</evidence>
<dbReference type="CDD" id="cd04186">
    <property type="entry name" value="GT_2_like_c"/>
    <property type="match status" value="1"/>
</dbReference>
<dbReference type="Proteomes" id="UP000886818">
    <property type="component" value="Chromosome"/>
</dbReference>
<proteinExistence type="inferred from homology"/>
<keyword evidence="6" id="KW-1185">Reference proteome</keyword>
<evidence type="ECO:0000259" key="4">
    <source>
        <dbReference type="Pfam" id="PF00535"/>
    </source>
</evidence>
<dbReference type="PANTHER" id="PTHR43179">
    <property type="entry name" value="RHAMNOSYLTRANSFERASE WBBL"/>
    <property type="match status" value="1"/>
</dbReference>
<keyword evidence="3 5" id="KW-0808">Transferase</keyword>
<accession>A0ABX8RBF0</accession>
<sequence>MKTSIILLTFNQLHYTKLCIDSIRKYTDKNTYEIIVVDNHSTDGTVQWLKAQKDIKCIFNEENLGFPKGCNQGIKIAKGNSILLLNNDVVVTPNWLANLNACLYSADDIGAVGAVTNNCSYYQSISVNYKNIEEMIAFSQKNNISSSTKWEKRLKLIGFCMLIKREVIQKIGLLDERFSPGNFEDDDYSFRIIKAGYKLMLCKDVFIHHFGHASFNKNSNEFSNILTINRNFFKEKWGFDPWKDLQIQNALIHLIDHFHFEKINVLEINCGCGATLLYIKNIYKNANLYGIEQNQEALKIACTFADVQCIDIENEKLPYKEKYFDYIIFGNVLEYLYNPLKVLKCIKKYMKNSGKILSSIPNIIHYINIRNLVKGNLIYDEQAPIRFFTLNTINNIFMDADYKIETITGRSTTPSEDDKKFIDSLNHMVEKNMTKQYKFQEYFIKARNNTDENTEFKFLLRRIENNISIEKNTKFLVEMIYNSKLNLNTLMNIIDMNIIKKDKVLNQLAYKLCEKNMYEYAKVLLSRAYEINPQNIKTQKLLKSIEGEQIC</sequence>
<dbReference type="GO" id="GO:0016757">
    <property type="term" value="F:glycosyltransferase activity"/>
    <property type="evidence" value="ECO:0007669"/>
    <property type="project" value="UniProtKB-KW"/>
</dbReference>
<evidence type="ECO:0000313" key="5">
    <source>
        <dbReference type="EMBL" id="QXM06348.1"/>
    </source>
</evidence>
<organism evidence="5 6">
    <name type="scientific">Crassaminicella indica</name>
    <dbReference type="NCBI Taxonomy" id="2855394"/>
    <lineage>
        <taxon>Bacteria</taxon>
        <taxon>Bacillati</taxon>
        <taxon>Bacillota</taxon>
        <taxon>Clostridia</taxon>
        <taxon>Eubacteriales</taxon>
        <taxon>Clostridiaceae</taxon>
        <taxon>Crassaminicella</taxon>
    </lineage>
</organism>
<reference evidence="5" key="1">
    <citation type="submission" date="2021-07" db="EMBL/GenBank/DDBJ databases">
        <title>Complete genome sequence of Crassaminicella sp. 143-21, isolated from a deep-sea hydrothermal vent.</title>
        <authorList>
            <person name="Li X."/>
        </authorList>
    </citation>
    <scope>NUCLEOTIDE SEQUENCE</scope>
    <source>
        <strain evidence="5">143-21</strain>
    </source>
</reference>
<dbReference type="PANTHER" id="PTHR43179:SF12">
    <property type="entry name" value="GALACTOFURANOSYLTRANSFERASE GLFT2"/>
    <property type="match status" value="1"/>
</dbReference>
<dbReference type="Pfam" id="PF00535">
    <property type="entry name" value="Glycos_transf_2"/>
    <property type="match status" value="1"/>
</dbReference>
<evidence type="ECO:0000313" key="6">
    <source>
        <dbReference type="Proteomes" id="UP000886818"/>
    </source>
</evidence>
<evidence type="ECO:0000256" key="3">
    <source>
        <dbReference type="ARBA" id="ARBA00022679"/>
    </source>
</evidence>
<evidence type="ECO:0000256" key="1">
    <source>
        <dbReference type="ARBA" id="ARBA00006739"/>
    </source>
</evidence>
<dbReference type="Pfam" id="PF13489">
    <property type="entry name" value="Methyltransf_23"/>
    <property type="match status" value="1"/>
</dbReference>
<keyword evidence="2 5" id="KW-0328">Glycosyltransferase</keyword>
<comment type="similarity">
    <text evidence="1">Belongs to the glycosyltransferase 2 family.</text>
</comment>
<dbReference type="CDD" id="cd02440">
    <property type="entry name" value="AdoMet_MTases"/>
    <property type="match status" value="1"/>
</dbReference>
<dbReference type="InterPro" id="IPR001173">
    <property type="entry name" value="Glyco_trans_2-like"/>
</dbReference>
<gene>
    <name evidence="5" type="ORF">KVH43_00750</name>
</gene>
<dbReference type="RefSeq" id="WP_218283044.1">
    <property type="nucleotide sequence ID" value="NZ_CP078093.1"/>
</dbReference>
<name>A0ABX8RBF0_9CLOT</name>
<dbReference type="EMBL" id="CP078093">
    <property type="protein sequence ID" value="QXM06348.1"/>
    <property type="molecule type" value="Genomic_DNA"/>
</dbReference>
<feature type="domain" description="Glycosyltransferase 2-like" evidence="4">
    <location>
        <begin position="4"/>
        <end position="171"/>
    </location>
</feature>
<dbReference type="EC" id="2.4.-.-" evidence="5"/>